<evidence type="ECO:0000313" key="1">
    <source>
        <dbReference type="EMBL" id="KAK3786636.1"/>
    </source>
</evidence>
<keyword evidence="2" id="KW-1185">Reference proteome</keyword>
<reference evidence="1" key="1">
    <citation type="journal article" date="2023" name="G3 (Bethesda)">
        <title>A reference genome for the long-term kleptoplast-retaining sea slug Elysia crispata morphotype clarki.</title>
        <authorList>
            <person name="Eastman K.E."/>
            <person name="Pendleton A.L."/>
            <person name="Shaikh M.A."/>
            <person name="Suttiyut T."/>
            <person name="Ogas R."/>
            <person name="Tomko P."/>
            <person name="Gavelis G."/>
            <person name="Widhalm J.R."/>
            <person name="Wisecaver J.H."/>
        </authorList>
    </citation>
    <scope>NUCLEOTIDE SEQUENCE</scope>
    <source>
        <strain evidence="1">ECLA1</strain>
    </source>
</reference>
<gene>
    <name evidence="1" type="ORF">RRG08_027593</name>
</gene>
<dbReference type="Proteomes" id="UP001283361">
    <property type="component" value="Unassembled WGS sequence"/>
</dbReference>
<dbReference type="EMBL" id="JAWDGP010001951">
    <property type="protein sequence ID" value="KAK3786636.1"/>
    <property type="molecule type" value="Genomic_DNA"/>
</dbReference>
<sequence length="77" mass="8713">MSSRSIASVDWDEEMAESLLEPSLEQIRAFKGGIRVNLQTHLASIQNLYRNFGKVVVVRLHKTLEVTRTVSELTELA</sequence>
<dbReference type="AlphaFoldDB" id="A0AAE1AG43"/>
<comment type="caution">
    <text evidence="1">The sequence shown here is derived from an EMBL/GenBank/DDBJ whole genome shotgun (WGS) entry which is preliminary data.</text>
</comment>
<evidence type="ECO:0000313" key="2">
    <source>
        <dbReference type="Proteomes" id="UP001283361"/>
    </source>
</evidence>
<proteinExistence type="predicted"/>
<protein>
    <submittedName>
        <fullName evidence="1">Uncharacterized protein</fullName>
    </submittedName>
</protein>
<accession>A0AAE1AG43</accession>
<name>A0AAE1AG43_9GAST</name>
<organism evidence="1 2">
    <name type="scientific">Elysia crispata</name>
    <name type="common">lettuce slug</name>
    <dbReference type="NCBI Taxonomy" id="231223"/>
    <lineage>
        <taxon>Eukaryota</taxon>
        <taxon>Metazoa</taxon>
        <taxon>Spiralia</taxon>
        <taxon>Lophotrochozoa</taxon>
        <taxon>Mollusca</taxon>
        <taxon>Gastropoda</taxon>
        <taxon>Heterobranchia</taxon>
        <taxon>Euthyneura</taxon>
        <taxon>Panpulmonata</taxon>
        <taxon>Sacoglossa</taxon>
        <taxon>Placobranchoidea</taxon>
        <taxon>Plakobranchidae</taxon>
        <taxon>Elysia</taxon>
    </lineage>
</organism>